<gene>
    <name evidence="2" type="ORF">GCM10008937_17000</name>
</gene>
<sequence length="206" mass="21948">MKRAMWIPAVALLGAALTACGASSSPTGGRPPLPSGVEVRFPAAPAGAYLSLVTDGGESVYQLAVPSGKTAVDVDPLKWMNQTARAVDAATLIPAGASVTVAPAAAKVLLLEWTMWQDRNANGTLDVGETLPLMTHDRVAYASAAVTADFRTLVPDMRQRWNLAQGWTRAEHYVYLPDGSRTYQRSLGTTGLQRYTLHEPTPVTSQ</sequence>
<organism evidence="2 3">
    <name type="scientific">Deinococcus depolymerans</name>
    <dbReference type="NCBI Taxonomy" id="392408"/>
    <lineage>
        <taxon>Bacteria</taxon>
        <taxon>Thermotogati</taxon>
        <taxon>Deinococcota</taxon>
        <taxon>Deinococci</taxon>
        <taxon>Deinococcales</taxon>
        <taxon>Deinococcaceae</taxon>
        <taxon>Deinococcus</taxon>
    </lineage>
</organism>
<name>A0ABP3M0V1_9DEIO</name>
<reference evidence="3" key="1">
    <citation type="journal article" date="2019" name="Int. J. Syst. Evol. Microbiol.">
        <title>The Global Catalogue of Microorganisms (GCM) 10K type strain sequencing project: providing services to taxonomists for standard genome sequencing and annotation.</title>
        <authorList>
            <consortium name="The Broad Institute Genomics Platform"/>
            <consortium name="The Broad Institute Genome Sequencing Center for Infectious Disease"/>
            <person name="Wu L."/>
            <person name="Ma J."/>
        </authorList>
    </citation>
    <scope>NUCLEOTIDE SEQUENCE [LARGE SCALE GENOMIC DNA]</scope>
    <source>
        <strain evidence="3">JCM 14368</strain>
    </source>
</reference>
<dbReference type="EMBL" id="BAAADB010000012">
    <property type="protein sequence ID" value="GAA0509729.1"/>
    <property type="molecule type" value="Genomic_DNA"/>
</dbReference>
<feature type="chain" id="PRO_5046964630" description="Lipoprotein" evidence="1">
    <location>
        <begin position="22"/>
        <end position="206"/>
    </location>
</feature>
<evidence type="ECO:0000313" key="2">
    <source>
        <dbReference type="EMBL" id="GAA0509729.1"/>
    </source>
</evidence>
<protein>
    <recommendedName>
        <fullName evidence="4">Lipoprotein</fullName>
    </recommendedName>
</protein>
<dbReference type="PROSITE" id="PS51257">
    <property type="entry name" value="PROKAR_LIPOPROTEIN"/>
    <property type="match status" value="1"/>
</dbReference>
<feature type="signal peptide" evidence="1">
    <location>
        <begin position="1"/>
        <end position="21"/>
    </location>
</feature>
<evidence type="ECO:0000256" key="1">
    <source>
        <dbReference type="SAM" id="SignalP"/>
    </source>
</evidence>
<evidence type="ECO:0000313" key="3">
    <source>
        <dbReference type="Proteomes" id="UP001500191"/>
    </source>
</evidence>
<keyword evidence="1" id="KW-0732">Signal</keyword>
<proteinExistence type="predicted"/>
<accession>A0ABP3M0V1</accession>
<evidence type="ECO:0008006" key="4">
    <source>
        <dbReference type="Google" id="ProtNLM"/>
    </source>
</evidence>
<dbReference type="RefSeq" id="WP_343757728.1">
    <property type="nucleotide sequence ID" value="NZ_BAAADB010000012.1"/>
</dbReference>
<dbReference type="Proteomes" id="UP001500191">
    <property type="component" value="Unassembled WGS sequence"/>
</dbReference>
<comment type="caution">
    <text evidence="2">The sequence shown here is derived from an EMBL/GenBank/DDBJ whole genome shotgun (WGS) entry which is preliminary data.</text>
</comment>
<keyword evidence="3" id="KW-1185">Reference proteome</keyword>